<dbReference type="PANTHER" id="PTHR43280">
    <property type="entry name" value="ARAC-FAMILY TRANSCRIPTIONAL REGULATOR"/>
    <property type="match status" value="1"/>
</dbReference>
<dbReference type="SMART" id="SM00342">
    <property type="entry name" value="HTH_ARAC"/>
    <property type="match status" value="1"/>
</dbReference>
<gene>
    <name evidence="5" type="ORF">GCM10007424_03410</name>
</gene>
<dbReference type="EMBL" id="BMJE01000001">
    <property type="protein sequence ID" value="GGB66758.1"/>
    <property type="molecule type" value="Genomic_DNA"/>
</dbReference>
<name>A0ABQ1JEV1_9FLAO</name>
<dbReference type="Gene3D" id="1.10.10.60">
    <property type="entry name" value="Homeodomain-like"/>
    <property type="match status" value="1"/>
</dbReference>
<dbReference type="PRINTS" id="PR00032">
    <property type="entry name" value="HTHARAC"/>
</dbReference>
<evidence type="ECO:0000256" key="3">
    <source>
        <dbReference type="ARBA" id="ARBA00023163"/>
    </source>
</evidence>
<dbReference type="InterPro" id="IPR020449">
    <property type="entry name" value="Tscrpt_reg_AraC-type_HTH"/>
</dbReference>
<protein>
    <submittedName>
        <fullName evidence="5">AraC family transcriptional regulator</fullName>
    </submittedName>
</protein>
<dbReference type="RefSeq" id="WP_188619493.1">
    <property type="nucleotide sequence ID" value="NZ_BMJE01000001.1"/>
</dbReference>
<dbReference type="SUPFAM" id="SSF51215">
    <property type="entry name" value="Regulatory protein AraC"/>
    <property type="match status" value="1"/>
</dbReference>
<dbReference type="InterPro" id="IPR018060">
    <property type="entry name" value="HTH_AraC"/>
</dbReference>
<keyword evidence="3" id="KW-0804">Transcription</keyword>
<accession>A0ABQ1JEV1</accession>
<dbReference type="SUPFAM" id="SSF46689">
    <property type="entry name" value="Homeodomain-like"/>
    <property type="match status" value="1"/>
</dbReference>
<evidence type="ECO:0000259" key="4">
    <source>
        <dbReference type="PROSITE" id="PS01124"/>
    </source>
</evidence>
<keyword evidence="2" id="KW-0238">DNA-binding</keyword>
<dbReference type="InterPro" id="IPR003313">
    <property type="entry name" value="AraC-bd"/>
</dbReference>
<dbReference type="PROSITE" id="PS01124">
    <property type="entry name" value="HTH_ARAC_FAMILY_2"/>
    <property type="match status" value="1"/>
</dbReference>
<dbReference type="InterPro" id="IPR009057">
    <property type="entry name" value="Homeodomain-like_sf"/>
</dbReference>
<dbReference type="Proteomes" id="UP000615760">
    <property type="component" value="Unassembled WGS sequence"/>
</dbReference>
<evidence type="ECO:0000313" key="5">
    <source>
        <dbReference type="EMBL" id="GGB66758.1"/>
    </source>
</evidence>
<feature type="domain" description="HTH araC/xylS-type" evidence="4">
    <location>
        <begin position="191"/>
        <end position="289"/>
    </location>
</feature>
<dbReference type="PANTHER" id="PTHR43280:SF32">
    <property type="entry name" value="TRANSCRIPTIONAL REGULATORY PROTEIN"/>
    <property type="match status" value="1"/>
</dbReference>
<evidence type="ECO:0000256" key="2">
    <source>
        <dbReference type="ARBA" id="ARBA00023125"/>
    </source>
</evidence>
<evidence type="ECO:0000256" key="1">
    <source>
        <dbReference type="ARBA" id="ARBA00023015"/>
    </source>
</evidence>
<comment type="caution">
    <text evidence="5">The sequence shown here is derived from an EMBL/GenBank/DDBJ whole genome shotgun (WGS) entry which is preliminary data.</text>
</comment>
<dbReference type="InterPro" id="IPR014710">
    <property type="entry name" value="RmlC-like_jellyroll"/>
</dbReference>
<evidence type="ECO:0000313" key="6">
    <source>
        <dbReference type="Proteomes" id="UP000615760"/>
    </source>
</evidence>
<dbReference type="Pfam" id="PF02311">
    <property type="entry name" value="AraC_binding"/>
    <property type="match status" value="1"/>
</dbReference>
<dbReference type="InterPro" id="IPR037923">
    <property type="entry name" value="HTH-like"/>
</dbReference>
<proteinExistence type="predicted"/>
<reference evidence="6" key="1">
    <citation type="journal article" date="2019" name="Int. J. Syst. Evol. Microbiol.">
        <title>The Global Catalogue of Microorganisms (GCM) 10K type strain sequencing project: providing services to taxonomists for standard genome sequencing and annotation.</title>
        <authorList>
            <consortium name="The Broad Institute Genomics Platform"/>
            <consortium name="The Broad Institute Genome Sequencing Center for Infectious Disease"/>
            <person name="Wu L."/>
            <person name="Ma J."/>
        </authorList>
    </citation>
    <scope>NUCLEOTIDE SEQUENCE [LARGE SCALE GENOMIC DNA]</scope>
    <source>
        <strain evidence="6">CGMCC 1.15461</strain>
    </source>
</reference>
<keyword evidence="1" id="KW-0805">Transcription regulation</keyword>
<organism evidence="5 6">
    <name type="scientific">Flavobacterium suaedae</name>
    <dbReference type="NCBI Taxonomy" id="1767027"/>
    <lineage>
        <taxon>Bacteria</taxon>
        <taxon>Pseudomonadati</taxon>
        <taxon>Bacteroidota</taxon>
        <taxon>Flavobacteriia</taxon>
        <taxon>Flavobacteriales</taxon>
        <taxon>Flavobacteriaceae</taxon>
        <taxon>Flavobacterium</taxon>
    </lineage>
</organism>
<dbReference type="Pfam" id="PF12833">
    <property type="entry name" value="HTH_18"/>
    <property type="match status" value="1"/>
</dbReference>
<keyword evidence="6" id="KW-1185">Reference proteome</keyword>
<sequence>MKKVAILNINQFLRQSSLKGFYANTLEDHLVTSHKDIALPHSHDFYLAILFTHGSGIHEVDFTTYDIKPGSLFYLNPGQTHHWELSDDVKGYVFFHTQGFYDLQYTQANINRFPFFYSMHNSPCLYLVNDELTYIISLFRQIHEENLKEEPLKRQKMLSLINLVYIESTRIYLDENPVDDINKNGYYLKFRQLEQLIEENYKTEKAPSAYADMIHVSPKHLNRITQTVAGKTATDVILERVFLEAKKELVLQQKNFNEVAYLLGYEDYAYFSRIFKKKTGETPSAFLNRYRKE</sequence>
<dbReference type="Gene3D" id="2.60.120.10">
    <property type="entry name" value="Jelly Rolls"/>
    <property type="match status" value="1"/>
</dbReference>